<evidence type="ECO:0000313" key="2">
    <source>
        <dbReference type="EMBL" id="HJC14836.1"/>
    </source>
</evidence>
<sequence>MKYLVVYSSRTGNTALLAEQVRKTLGEESCLYFGAPSEAAEAAAKEAELIFAGFWTDKGTCEEAMAEFLKGRQNAKVLLFGTAGFGQSQEYFDRILSNVKSHLNESNTVEGAWMCQGKMPESVRKRYEAMGEQDPERAEQLIANFDQALGHPDEKDLEEFRRFIEKIVAGDICS</sequence>
<comment type="caution">
    <text evidence="2">The sequence shown here is derived from an EMBL/GenBank/DDBJ whole genome shotgun (WGS) entry which is preliminary data.</text>
</comment>
<dbReference type="SUPFAM" id="SSF52218">
    <property type="entry name" value="Flavoproteins"/>
    <property type="match status" value="1"/>
</dbReference>
<dbReference type="Pfam" id="PF12641">
    <property type="entry name" value="Flavodoxin_3"/>
    <property type="match status" value="1"/>
</dbReference>
<dbReference type="InterPro" id="IPR008254">
    <property type="entry name" value="Flavodoxin/NO_synth"/>
</dbReference>
<dbReference type="EMBL" id="DWWU01000013">
    <property type="protein sequence ID" value="HJC14836.1"/>
    <property type="molecule type" value="Genomic_DNA"/>
</dbReference>
<dbReference type="GO" id="GO:0010181">
    <property type="term" value="F:FMN binding"/>
    <property type="evidence" value="ECO:0007669"/>
    <property type="project" value="InterPro"/>
</dbReference>
<dbReference type="InterPro" id="IPR001226">
    <property type="entry name" value="Flavodoxin_CS"/>
</dbReference>
<feature type="domain" description="Flavodoxin-like" evidence="1">
    <location>
        <begin position="4"/>
        <end position="164"/>
    </location>
</feature>
<proteinExistence type="predicted"/>
<reference evidence="2" key="2">
    <citation type="submission" date="2021-04" db="EMBL/GenBank/DDBJ databases">
        <authorList>
            <person name="Gilroy R."/>
        </authorList>
    </citation>
    <scope>NUCLEOTIDE SEQUENCE</scope>
    <source>
        <strain evidence="2">CHK185-5351</strain>
    </source>
</reference>
<dbReference type="NCBIfam" id="NF045594">
    <property type="entry name" value="flavodox_BilS"/>
    <property type="match status" value="1"/>
</dbReference>
<dbReference type="AlphaFoldDB" id="A0A9D2NB41"/>
<gene>
    <name evidence="2" type="ORF">H9705_03255</name>
</gene>
<dbReference type="InterPro" id="IPR054633">
    <property type="entry name" value="BilS"/>
</dbReference>
<dbReference type="PROSITE" id="PS00201">
    <property type="entry name" value="FLAVODOXIN"/>
    <property type="match status" value="1"/>
</dbReference>
<name>A0A9D2NB41_9FIRM</name>
<accession>A0A9D2NB41</accession>
<dbReference type="Proteomes" id="UP000823849">
    <property type="component" value="Unassembled WGS sequence"/>
</dbReference>
<evidence type="ECO:0000259" key="1">
    <source>
        <dbReference type="Pfam" id="PF12641"/>
    </source>
</evidence>
<evidence type="ECO:0000313" key="3">
    <source>
        <dbReference type="Proteomes" id="UP000823849"/>
    </source>
</evidence>
<reference evidence="2" key="1">
    <citation type="journal article" date="2021" name="PeerJ">
        <title>Extensive microbial diversity within the chicken gut microbiome revealed by metagenomics and culture.</title>
        <authorList>
            <person name="Gilroy R."/>
            <person name="Ravi A."/>
            <person name="Getino M."/>
            <person name="Pursley I."/>
            <person name="Horton D.L."/>
            <person name="Alikhan N.F."/>
            <person name="Baker D."/>
            <person name="Gharbi K."/>
            <person name="Hall N."/>
            <person name="Watson M."/>
            <person name="Adriaenssens E.M."/>
            <person name="Foster-Nyarko E."/>
            <person name="Jarju S."/>
            <person name="Secka A."/>
            <person name="Antonio M."/>
            <person name="Oren A."/>
            <person name="Chaudhuri R.R."/>
            <person name="La Ragione R."/>
            <person name="Hildebrand F."/>
            <person name="Pallen M.J."/>
        </authorList>
    </citation>
    <scope>NUCLEOTIDE SEQUENCE</scope>
    <source>
        <strain evidence="2">CHK185-5351</strain>
    </source>
</reference>
<dbReference type="GO" id="GO:0009055">
    <property type="term" value="F:electron transfer activity"/>
    <property type="evidence" value="ECO:0007669"/>
    <property type="project" value="InterPro"/>
</dbReference>
<protein>
    <submittedName>
        <fullName evidence="2">Flavodoxin family protein</fullName>
    </submittedName>
</protein>
<dbReference type="Gene3D" id="3.40.50.360">
    <property type="match status" value="1"/>
</dbReference>
<dbReference type="InterPro" id="IPR029039">
    <property type="entry name" value="Flavoprotein-like_sf"/>
</dbReference>
<dbReference type="GO" id="GO:0016651">
    <property type="term" value="F:oxidoreductase activity, acting on NAD(P)H"/>
    <property type="evidence" value="ECO:0007669"/>
    <property type="project" value="UniProtKB-ARBA"/>
</dbReference>
<organism evidence="2 3">
    <name type="scientific">Candidatus Fusicatenibacter intestinigallinarum</name>
    <dbReference type="NCBI Taxonomy" id="2838598"/>
    <lineage>
        <taxon>Bacteria</taxon>
        <taxon>Bacillati</taxon>
        <taxon>Bacillota</taxon>
        <taxon>Clostridia</taxon>
        <taxon>Lachnospirales</taxon>
        <taxon>Lachnospiraceae</taxon>
        <taxon>Fusicatenibacter</taxon>
    </lineage>
</organism>